<sequence>MWKSILVALCMGLATVACSADTRAGNTAPVPAPEFTGIGRWFNGPPQTLAALKGKVVLVEFWTYACINCIHVLPYVKQWHERYADDGLVVIGVHSPEYDEEHDPANVRAAIARHGIRYPVAQDNAFRTWNAYGNRFWPALYLIDREGRIVYRHYGEGDYEVTEQRIRQLLAAP</sequence>
<organism evidence="3 4">
    <name type="scientific">Lysobacter panacisoli</name>
    <dbReference type="NCBI Taxonomy" id="1255263"/>
    <lineage>
        <taxon>Bacteria</taxon>
        <taxon>Pseudomonadati</taxon>
        <taxon>Pseudomonadota</taxon>
        <taxon>Gammaproteobacteria</taxon>
        <taxon>Lysobacterales</taxon>
        <taxon>Lysobacteraceae</taxon>
        <taxon>Lysobacter</taxon>
    </lineage>
</organism>
<evidence type="ECO:0000313" key="4">
    <source>
        <dbReference type="Proteomes" id="UP001501083"/>
    </source>
</evidence>
<feature type="signal peptide" evidence="1">
    <location>
        <begin position="1"/>
        <end position="19"/>
    </location>
</feature>
<dbReference type="InterPro" id="IPR013740">
    <property type="entry name" value="Redoxin"/>
</dbReference>
<comment type="caution">
    <text evidence="3">The sequence shown here is derived from an EMBL/GenBank/DDBJ whole genome shotgun (WGS) entry which is preliminary data.</text>
</comment>
<dbReference type="PROSITE" id="PS51352">
    <property type="entry name" value="THIOREDOXIN_2"/>
    <property type="match status" value="1"/>
</dbReference>
<name>A0ABP9LCA5_9GAMM</name>
<dbReference type="SUPFAM" id="SSF52833">
    <property type="entry name" value="Thioredoxin-like"/>
    <property type="match status" value="1"/>
</dbReference>
<keyword evidence="4" id="KW-1185">Reference proteome</keyword>
<dbReference type="Pfam" id="PF08534">
    <property type="entry name" value="Redoxin"/>
    <property type="match status" value="1"/>
</dbReference>
<dbReference type="Proteomes" id="UP001501083">
    <property type="component" value="Unassembled WGS sequence"/>
</dbReference>
<evidence type="ECO:0000256" key="1">
    <source>
        <dbReference type="SAM" id="SignalP"/>
    </source>
</evidence>
<accession>A0ABP9LCA5</accession>
<dbReference type="InterPro" id="IPR050553">
    <property type="entry name" value="Thioredoxin_ResA/DsbE_sf"/>
</dbReference>
<dbReference type="PANTHER" id="PTHR42852:SF13">
    <property type="entry name" value="PROTEIN DIPZ"/>
    <property type="match status" value="1"/>
</dbReference>
<proteinExistence type="predicted"/>
<dbReference type="InterPro" id="IPR013766">
    <property type="entry name" value="Thioredoxin_domain"/>
</dbReference>
<dbReference type="RefSeq" id="WP_158986574.1">
    <property type="nucleotide sequence ID" value="NZ_BAABKY010000002.1"/>
</dbReference>
<feature type="chain" id="PRO_5047206930" description="Thioredoxin domain-containing protein" evidence="1">
    <location>
        <begin position="20"/>
        <end position="173"/>
    </location>
</feature>
<protein>
    <recommendedName>
        <fullName evidence="2">Thioredoxin domain-containing protein</fullName>
    </recommendedName>
</protein>
<feature type="domain" description="Thioredoxin" evidence="2">
    <location>
        <begin position="26"/>
        <end position="171"/>
    </location>
</feature>
<evidence type="ECO:0000259" key="2">
    <source>
        <dbReference type="PROSITE" id="PS51352"/>
    </source>
</evidence>
<dbReference type="CDD" id="cd03012">
    <property type="entry name" value="TlpA_like_DipZ_like"/>
    <property type="match status" value="1"/>
</dbReference>
<dbReference type="EMBL" id="BAABKY010000002">
    <property type="protein sequence ID" value="GAA5073326.1"/>
    <property type="molecule type" value="Genomic_DNA"/>
</dbReference>
<dbReference type="PANTHER" id="PTHR42852">
    <property type="entry name" value="THIOL:DISULFIDE INTERCHANGE PROTEIN DSBE"/>
    <property type="match status" value="1"/>
</dbReference>
<dbReference type="PROSITE" id="PS51257">
    <property type="entry name" value="PROKAR_LIPOPROTEIN"/>
    <property type="match status" value="1"/>
</dbReference>
<dbReference type="InterPro" id="IPR036249">
    <property type="entry name" value="Thioredoxin-like_sf"/>
</dbReference>
<evidence type="ECO:0000313" key="3">
    <source>
        <dbReference type="EMBL" id="GAA5073326.1"/>
    </source>
</evidence>
<gene>
    <name evidence="3" type="ORF">GCM10025759_14410</name>
</gene>
<keyword evidence="1" id="KW-0732">Signal</keyword>
<reference evidence="4" key="1">
    <citation type="journal article" date="2019" name="Int. J. Syst. Evol. Microbiol.">
        <title>The Global Catalogue of Microorganisms (GCM) 10K type strain sequencing project: providing services to taxonomists for standard genome sequencing and annotation.</title>
        <authorList>
            <consortium name="The Broad Institute Genomics Platform"/>
            <consortium name="The Broad Institute Genome Sequencing Center for Infectious Disease"/>
            <person name="Wu L."/>
            <person name="Ma J."/>
        </authorList>
    </citation>
    <scope>NUCLEOTIDE SEQUENCE [LARGE SCALE GENOMIC DNA]</scope>
    <source>
        <strain evidence="4">JCM 19212</strain>
    </source>
</reference>
<dbReference type="Gene3D" id="3.40.30.10">
    <property type="entry name" value="Glutaredoxin"/>
    <property type="match status" value="1"/>
</dbReference>